<evidence type="ECO:0000256" key="1">
    <source>
        <dbReference type="ARBA" id="ARBA00004651"/>
    </source>
</evidence>
<keyword evidence="2" id="KW-0813">Transport</keyword>
<keyword evidence="10" id="KW-1185">Reference proteome</keyword>
<keyword evidence="6 7" id="KW-0472">Membrane</keyword>
<evidence type="ECO:0000256" key="5">
    <source>
        <dbReference type="ARBA" id="ARBA00022989"/>
    </source>
</evidence>
<keyword evidence="3" id="KW-1003">Cell membrane</keyword>
<sequence>MTTMLTRPEAPSGRGRRLTHEQGFWAIALAFAVSLAFTVVPTPLWALYQRHDGYSTIAVTVAFAAYAFGVIASLFLAGHVSDWLGRRRVLLPAVLLEAVAAALFLVSTDLGVVVVARVLSGLGIGMITATATAHLSELHAAARPGAGRARGDLVATVANLGGFAFGPITSGLLAQYVSGPLRTPYAVFLVLLLVAALAVSLAPETVAARPRRYRPQRVDVPAAARPRYFAAATGAFAALSVLGLFTSLAPAFVAGTLHHPSRALAGAVASMVFGSGALAQVLLRRRPTRDQLAAGLTLIVLGLATLTAAVWAQSFPAFLVGGLLAGAGAGALLKGAISTVVDLAPAAIRGEALAGLFLGGYLGLAVPVLGLGILTQTVSAPVALLGFAAAITALTVAVSRPLLRR</sequence>
<dbReference type="PANTHER" id="PTHR23517">
    <property type="entry name" value="RESISTANCE PROTEIN MDTM, PUTATIVE-RELATED-RELATED"/>
    <property type="match status" value="1"/>
</dbReference>
<feature type="transmembrane region" description="Helical" evidence="7">
    <location>
        <begin position="54"/>
        <end position="77"/>
    </location>
</feature>
<feature type="transmembrane region" description="Helical" evidence="7">
    <location>
        <begin position="112"/>
        <end position="133"/>
    </location>
</feature>
<keyword evidence="4 7" id="KW-0812">Transmembrane</keyword>
<dbReference type="Proteomes" id="UP001501444">
    <property type="component" value="Unassembled WGS sequence"/>
</dbReference>
<feature type="transmembrane region" description="Helical" evidence="7">
    <location>
        <begin position="318"/>
        <end position="341"/>
    </location>
</feature>
<evidence type="ECO:0000259" key="8">
    <source>
        <dbReference type="PROSITE" id="PS50850"/>
    </source>
</evidence>
<organism evidence="9 10">
    <name type="scientific">Dactylosporangium salmoneum</name>
    <dbReference type="NCBI Taxonomy" id="53361"/>
    <lineage>
        <taxon>Bacteria</taxon>
        <taxon>Bacillati</taxon>
        <taxon>Actinomycetota</taxon>
        <taxon>Actinomycetes</taxon>
        <taxon>Micromonosporales</taxon>
        <taxon>Micromonosporaceae</taxon>
        <taxon>Dactylosporangium</taxon>
    </lineage>
</organism>
<feature type="transmembrane region" description="Helical" evidence="7">
    <location>
        <begin position="228"/>
        <end position="252"/>
    </location>
</feature>
<dbReference type="PROSITE" id="PS50850">
    <property type="entry name" value="MFS"/>
    <property type="match status" value="1"/>
</dbReference>
<name>A0ABP5UFW7_9ACTN</name>
<feature type="transmembrane region" description="Helical" evidence="7">
    <location>
        <begin position="264"/>
        <end position="283"/>
    </location>
</feature>
<feature type="transmembrane region" description="Helical" evidence="7">
    <location>
        <begin position="185"/>
        <end position="207"/>
    </location>
</feature>
<feature type="transmembrane region" description="Helical" evidence="7">
    <location>
        <begin position="24"/>
        <end position="48"/>
    </location>
</feature>
<protein>
    <submittedName>
        <fullName evidence="9">MFS transporter</fullName>
    </submittedName>
</protein>
<dbReference type="InterPro" id="IPR020846">
    <property type="entry name" value="MFS_dom"/>
</dbReference>
<dbReference type="SUPFAM" id="SSF103473">
    <property type="entry name" value="MFS general substrate transporter"/>
    <property type="match status" value="1"/>
</dbReference>
<dbReference type="InterPro" id="IPR011701">
    <property type="entry name" value="MFS"/>
</dbReference>
<gene>
    <name evidence="9" type="ORF">GCM10010170_086300</name>
</gene>
<keyword evidence="5 7" id="KW-1133">Transmembrane helix</keyword>
<evidence type="ECO:0000313" key="10">
    <source>
        <dbReference type="Proteomes" id="UP001501444"/>
    </source>
</evidence>
<comment type="caution">
    <text evidence="9">The sequence shown here is derived from an EMBL/GenBank/DDBJ whole genome shotgun (WGS) entry which is preliminary data.</text>
</comment>
<dbReference type="Gene3D" id="1.20.1250.20">
    <property type="entry name" value="MFS general substrate transporter like domains"/>
    <property type="match status" value="1"/>
</dbReference>
<dbReference type="RefSeq" id="WP_344618464.1">
    <property type="nucleotide sequence ID" value="NZ_BAAARV010000086.1"/>
</dbReference>
<dbReference type="InterPro" id="IPR050171">
    <property type="entry name" value="MFS_Transporters"/>
</dbReference>
<feature type="transmembrane region" description="Helical" evidence="7">
    <location>
        <begin position="292"/>
        <end position="312"/>
    </location>
</feature>
<reference evidence="10" key="1">
    <citation type="journal article" date="2019" name="Int. J. Syst. Evol. Microbiol.">
        <title>The Global Catalogue of Microorganisms (GCM) 10K type strain sequencing project: providing services to taxonomists for standard genome sequencing and annotation.</title>
        <authorList>
            <consortium name="The Broad Institute Genomics Platform"/>
            <consortium name="The Broad Institute Genome Sequencing Center for Infectious Disease"/>
            <person name="Wu L."/>
            <person name="Ma J."/>
        </authorList>
    </citation>
    <scope>NUCLEOTIDE SEQUENCE [LARGE SCALE GENOMIC DNA]</scope>
    <source>
        <strain evidence="10">JCM 3272</strain>
    </source>
</reference>
<evidence type="ECO:0000256" key="7">
    <source>
        <dbReference type="SAM" id="Phobius"/>
    </source>
</evidence>
<feature type="transmembrane region" description="Helical" evidence="7">
    <location>
        <begin position="380"/>
        <end position="403"/>
    </location>
</feature>
<evidence type="ECO:0000256" key="6">
    <source>
        <dbReference type="ARBA" id="ARBA00023136"/>
    </source>
</evidence>
<evidence type="ECO:0000313" key="9">
    <source>
        <dbReference type="EMBL" id="GAA2379554.1"/>
    </source>
</evidence>
<dbReference type="EMBL" id="BAAARV010000086">
    <property type="protein sequence ID" value="GAA2379554.1"/>
    <property type="molecule type" value="Genomic_DNA"/>
</dbReference>
<proteinExistence type="predicted"/>
<feature type="transmembrane region" description="Helical" evidence="7">
    <location>
        <begin position="153"/>
        <end position="173"/>
    </location>
</feature>
<dbReference type="PANTHER" id="PTHR23517:SF13">
    <property type="entry name" value="MAJOR FACILITATOR SUPERFAMILY MFS_1"/>
    <property type="match status" value="1"/>
</dbReference>
<accession>A0ABP5UFW7</accession>
<feature type="transmembrane region" description="Helical" evidence="7">
    <location>
        <begin position="353"/>
        <end position="374"/>
    </location>
</feature>
<feature type="domain" description="Major facilitator superfamily (MFS) profile" evidence="8">
    <location>
        <begin position="22"/>
        <end position="405"/>
    </location>
</feature>
<evidence type="ECO:0000256" key="2">
    <source>
        <dbReference type="ARBA" id="ARBA00022448"/>
    </source>
</evidence>
<comment type="subcellular location">
    <subcellularLocation>
        <location evidence="1">Cell membrane</location>
        <topology evidence="1">Multi-pass membrane protein</topology>
    </subcellularLocation>
</comment>
<evidence type="ECO:0000256" key="3">
    <source>
        <dbReference type="ARBA" id="ARBA00022475"/>
    </source>
</evidence>
<dbReference type="Pfam" id="PF07690">
    <property type="entry name" value="MFS_1"/>
    <property type="match status" value="1"/>
</dbReference>
<evidence type="ECO:0000256" key="4">
    <source>
        <dbReference type="ARBA" id="ARBA00022692"/>
    </source>
</evidence>
<feature type="transmembrane region" description="Helical" evidence="7">
    <location>
        <begin position="89"/>
        <end position="106"/>
    </location>
</feature>
<dbReference type="InterPro" id="IPR036259">
    <property type="entry name" value="MFS_trans_sf"/>
</dbReference>